<dbReference type="PANTHER" id="PTHR45793">
    <property type="entry name" value="HOMEOBOX PROTEIN"/>
    <property type="match status" value="1"/>
</dbReference>
<evidence type="ECO:0000313" key="9">
    <source>
        <dbReference type="EMBL" id="CAF0843241.1"/>
    </source>
</evidence>
<keyword evidence="4 6" id="KW-0371">Homeobox</keyword>
<protein>
    <recommendedName>
        <fullName evidence="8">Homeobox domain-containing protein</fullName>
    </recommendedName>
</protein>
<dbReference type="EMBL" id="CAJNOC010001190">
    <property type="protein sequence ID" value="CAF0843241.1"/>
    <property type="molecule type" value="Genomic_DNA"/>
</dbReference>
<evidence type="ECO:0000256" key="5">
    <source>
        <dbReference type="ARBA" id="ARBA00023242"/>
    </source>
</evidence>
<feature type="domain" description="Homeobox" evidence="8">
    <location>
        <begin position="18"/>
        <end position="78"/>
    </location>
</feature>
<keyword evidence="3 6" id="KW-0238">DNA-binding</keyword>
<keyword evidence="10" id="KW-1185">Reference proteome</keyword>
<dbReference type="SUPFAM" id="SSF46689">
    <property type="entry name" value="Homeodomain-like"/>
    <property type="match status" value="1"/>
</dbReference>
<dbReference type="Pfam" id="PF00046">
    <property type="entry name" value="Homeodomain"/>
    <property type="match status" value="1"/>
</dbReference>
<dbReference type="InterPro" id="IPR001356">
    <property type="entry name" value="HD"/>
</dbReference>
<dbReference type="GO" id="GO:0000981">
    <property type="term" value="F:DNA-binding transcription factor activity, RNA polymerase II-specific"/>
    <property type="evidence" value="ECO:0007669"/>
    <property type="project" value="TreeGrafter"/>
</dbReference>
<keyword evidence="5 6" id="KW-0539">Nucleus</keyword>
<keyword evidence="2" id="KW-0217">Developmental protein</keyword>
<dbReference type="AlphaFoldDB" id="A0A813VPP5"/>
<comment type="subcellular location">
    <subcellularLocation>
        <location evidence="1 6 7">Nucleus</location>
    </subcellularLocation>
</comment>
<evidence type="ECO:0000256" key="6">
    <source>
        <dbReference type="PROSITE-ProRule" id="PRU00108"/>
    </source>
</evidence>
<dbReference type="SMART" id="SM00389">
    <property type="entry name" value="HOX"/>
    <property type="match status" value="1"/>
</dbReference>
<dbReference type="Proteomes" id="UP000663879">
    <property type="component" value="Unassembled WGS sequence"/>
</dbReference>
<dbReference type="CDD" id="cd00086">
    <property type="entry name" value="homeodomain"/>
    <property type="match status" value="1"/>
</dbReference>
<dbReference type="GO" id="GO:0005634">
    <property type="term" value="C:nucleus"/>
    <property type="evidence" value="ECO:0007669"/>
    <property type="project" value="UniProtKB-SubCell"/>
</dbReference>
<dbReference type="InterPro" id="IPR009057">
    <property type="entry name" value="Homeodomain-like_sf"/>
</dbReference>
<evidence type="ECO:0000256" key="2">
    <source>
        <dbReference type="ARBA" id="ARBA00022473"/>
    </source>
</evidence>
<evidence type="ECO:0000256" key="1">
    <source>
        <dbReference type="ARBA" id="ARBA00004123"/>
    </source>
</evidence>
<reference evidence="9" key="1">
    <citation type="submission" date="2021-02" db="EMBL/GenBank/DDBJ databases">
        <authorList>
            <person name="Nowell W R."/>
        </authorList>
    </citation>
    <scope>NUCLEOTIDE SEQUENCE</scope>
    <source>
        <strain evidence="9">Ploen Becks lab</strain>
    </source>
</reference>
<comment type="caution">
    <text evidence="9">The sequence shown here is derived from an EMBL/GenBank/DDBJ whole genome shotgun (WGS) entry which is preliminary data.</text>
</comment>
<dbReference type="OrthoDB" id="3225452at2759"/>
<dbReference type="PROSITE" id="PS50071">
    <property type="entry name" value="HOMEOBOX_2"/>
    <property type="match status" value="1"/>
</dbReference>
<sequence length="171" mass="20091">MSNQSFELLILNKAQPPVRQRRQRTNFDQSVVSELEKLFLKNPYPDINEREQMARDLKTSEDRVQVWFQNKRARYRQRVKKESILYNSKNLSKNYEFNSVSSSNSDSNESFQPIYCQSPASQSNISFNSILNYSFSPISCPYIYQSSPQINTSVDSAKNNNKTFKIFRPFE</sequence>
<evidence type="ECO:0000259" key="8">
    <source>
        <dbReference type="PROSITE" id="PS50071"/>
    </source>
</evidence>
<name>A0A813VPP5_9BILA</name>
<evidence type="ECO:0000256" key="4">
    <source>
        <dbReference type="ARBA" id="ARBA00023155"/>
    </source>
</evidence>
<evidence type="ECO:0000256" key="7">
    <source>
        <dbReference type="RuleBase" id="RU000682"/>
    </source>
</evidence>
<gene>
    <name evidence="9" type="ORF">OXX778_LOCUS8566</name>
</gene>
<evidence type="ECO:0000313" key="10">
    <source>
        <dbReference type="Proteomes" id="UP000663879"/>
    </source>
</evidence>
<dbReference type="Gene3D" id="1.10.10.60">
    <property type="entry name" value="Homeodomain-like"/>
    <property type="match status" value="1"/>
</dbReference>
<dbReference type="GO" id="GO:0000978">
    <property type="term" value="F:RNA polymerase II cis-regulatory region sequence-specific DNA binding"/>
    <property type="evidence" value="ECO:0007669"/>
    <property type="project" value="TreeGrafter"/>
</dbReference>
<proteinExistence type="predicted"/>
<feature type="DNA-binding region" description="Homeobox" evidence="6">
    <location>
        <begin position="20"/>
        <end position="79"/>
    </location>
</feature>
<dbReference type="PANTHER" id="PTHR45793:SF5">
    <property type="entry name" value="HOMEOTIC PROTEIN OCELLILESS"/>
    <property type="match status" value="1"/>
</dbReference>
<organism evidence="9 10">
    <name type="scientific">Brachionus calyciflorus</name>
    <dbReference type="NCBI Taxonomy" id="104777"/>
    <lineage>
        <taxon>Eukaryota</taxon>
        <taxon>Metazoa</taxon>
        <taxon>Spiralia</taxon>
        <taxon>Gnathifera</taxon>
        <taxon>Rotifera</taxon>
        <taxon>Eurotatoria</taxon>
        <taxon>Monogononta</taxon>
        <taxon>Pseudotrocha</taxon>
        <taxon>Ploima</taxon>
        <taxon>Brachionidae</taxon>
        <taxon>Brachionus</taxon>
    </lineage>
</organism>
<evidence type="ECO:0000256" key="3">
    <source>
        <dbReference type="ARBA" id="ARBA00023125"/>
    </source>
</evidence>
<accession>A0A813VPP5</accession>